<comment type="caution">
    <text evidence="6">The sequence shown here is derived from an EMBL/GenBank/DDBJ whole genome shotgun (WGS) entry which is preliminary data.</text>
</comment>
<sequence>MHRLRAFVPSANYLFVFEAAARRQSFTAAAEELNISQPAVSKTIRLLEEATGLKLFHRDHRRLDLTAEGRRLYQETQQSFDQLHMVISTLRRKHSRDTVRLSFSASFVQFFLLPRLKDFKATHPDVALHVEESGRDVADLEQEDIDLSARLGHGKWPGLNAWHFVTEEIFAVCSPAYLKEHGAIRRAGDLTDCTLLHFEERYRTRIGWREWLRLQGVSADRLRQDLVFSDALASIEAAVQGQGVALGWKHLVRDHVAAGRLICPLDVSHKTGQSIYLVMPASRPPKPGAELLRDWLLAQEPDTALAFFHA</sequence>
<accession>A0ABU5DXE9</accession>
<keyword evidence="2" id="KW-0805">Transcription regulation</keyword>
<dbReference type="SUPFAM" id="SSF46785">
    <property type="entry name" value="Winged helix' DNA-binding domain"/>
    <property type="match status" value="1"/>
</dbReference>
<dbReference type="InterPro" id="IPR036390">
    <property type="entry name" value="WH_DNA-bd_sf"/>
</dbReference>
<evidence type="ECO:0000256" key="4">
    <source>
        <dbReference type="ARBA" id="ARBA00023163"/>
    </source>
</evidence>
<evidence type="ECO:0000313" key="7">
    <source>
        <dbReference type="Proteomes" id="UP001271769"/>
    </source>
</evidence>
<dbReference type="EMBL" id="JAXCLX010000001">
    <property type="protein sequence ID" value="MDY0871991.1"/>
    <property type="molecule type" value="Genomic_DNA"/>
</dbReference>
<dbReference type="PRINTS" id="PR00039">
    <property type="entry name" value="HTHLYSR"/>
</dbReference>
<protein>
    <submittedName>
        <fullName evidence="6">LysR substrate-binding domain-containing protein</fullName>
    </submittedName>
</protein>
<comment type="similarity">
    <text evidence="1">Belongs to the LysR transcriptional regulatory family.</text>
</comment>
<dbReference type="InterPro" id="IPR000847">
    <property type="entry name" value="LysR_HTH_N"/>
</dbReference>
<reference evidence="6 7" key="1">
    <citation type="journal article" date="2013" name="Antonie Van Leeuwenhoek">
        <title>Dongia rigui sp. nov., isolated from freshwater of a large wetland in Korea.</title>
        <authorList>
            <person name="Baik K.S."/>
            <person name="Hwang Y.M."/>
            <person name="Choi J.S."/>
            <person name="Kwon J."/>
            <person name="Seong C.N."/>
        </authorList>
    </citation>
    <scope>NUCLEOTIDE SEQUENCE [LARGE SCALE GENOMIC DNA]</scope>
    <source>
        <strain evidence="6 7">04SU4-P</strain>
    </source>
</reference>
<proteinExistence type="inferred from homology"/>
<dbReference type="Gene3D" id="3.40.190.10">
    <property type="entry name" value="Periplasmic binding protein-like II"/>
    <property type="match status" value="2"/>
</dbReference>
<dbReference type="InterPro" id="IPR036388">
    <property type="entry name" value="WH-like_DNA-bd_sf"/>
</dbReference>
<evidence type="ECO:0000259" key="5">
    <source>
        <dbReference type="PROSITE" id="PS50931"/>
    </source>
</evidence>
<evidence type="ECO:0000256" key="2">
    <source>
        <dbReference type="ARBA" id="ARBA00023015"/>
    </source>
</evidence>
<dbReference type="Pfam" id="PF03466">
    <property type="entry name" value="LysR_substrate"/>
    <property type="match status" value="1"/>
</dbReference>
<dbReference type="PANTHER" id="PTHR30537:SF74">
    <property type="entry name" value="HTH-TYPE TRANSCRIPTIONAL REGULATOR TRPI"/>
    <property type="match status" value="1"/>
</dbReference>
<evidence type="ECO:0000313" key="6">
    <source>
        <dbReference type="EMBL" id="MDY0871991.1"/>
    </source>
</evidence>
<dbReference type="RefSeq" id="WP_320500411.1">
    <property type="nucleotide sequence ID" value="NZ_JAXCLX010000001.1"/>
</dbReference>
<dbReference type="CDD" id="cd08432">
    <property type="entry name" value="PBP2_GcdR_TrpI_HvrB_AmpR_like"/>
    <property type="match status" value="1"/>
</dbReference>
<evidence type="ECO:0000256" key="3">
    <source>
        <dbReference type="ARBA" id="ARBA00023125"/>
    </source>
</evidence>
<dbReference type="InterPro" id="IPR005119">
    <property type="entry name" value="LysR_subst-bd"/>
</dbReference>
<evidence type="ECO:0000256" key="1">
    <source>
        <dbReference type="ARBA" id="ARBA00009437"/>
    </source>
</evidence>
<organism evidence="6 7">
    <name type="scientific">Dongia rigui</name>
    <dbReference type="NCBI Taxonomy" id="940149"/>
    <lineage>
        <taxon>Bacteria</taxon>
        <taxon>Pseudomonadati</taxon>
        <taxon>Pseudomonadota</taxon>
        <taxon>Alphaproteobacteria</taxon>
        <taxon>Rhodospirillales</taxon>
        <taxon>Dongiaceae</taxon>
        <taxon>Dongia</taxon>
    </lineage>
</organism>
<keyword evidence="3" id="KW-0238">DNA-binding</keyword>
<dbReference type="Gene3D" id="1.10.10.10">
    <property type="entry name" value="Winged helix-like DNA-binding domain superfamily/Winged helix DNA-binding domain"/>
    <property type="match status" value="1"/>
</dbReference>
<dbReference type="PANTHER" id="PTHR30537">
    <property type="entry name" value="HTH-TYPE TRANSCRIPTIONAL REGULATOR"/>
    <property type="match status" value="1"/>
</dbReference>
<dbReference type="PROSITE" id="PS50931">
    <property type="entry name" value="HTH_LYSR"/>
    <property type="match status" value="1"/>
</dbReference>
<gene>
    <name evidence="6" type="ORF">SMD31_08655</name>
</gene>
<dbReference type="SUPFAM" id="SSF53850">
    <property type="entry name" value="Periplasmic binding protein-like II"/>
    <property type="match status" value="1"/>
</dbReference>
<keyword evidence="7" id="KW-1185">Reference proteome</keyword>
<name>A0ABU5DXE9_9PROT</name>
<dbReference type="Pfam" id="PF00126">
    <property type="entry name" value="HTH_1"/>
    <property type="match status" value="1"/>
</dbReference>
<dbReference type="Proteomes" id="UP001271769">
    <property type="component" value="Unassembled WGS sequence"/>
</dbReference>
<keyword evidence="4" id="KW-0804">Transcription</keyword>
<feature type="domain" description="HTH lysR-type" evidence="5">
    <location>
        <begin position="9"/>
        <end position="66"/>
    </location>
</feature>
<dbReference type="InterPro" id="IPR058163">
    <property type="entry name" value="LysR-type_TF_proteobact-type"/>
</dbReference>